<dbReference type="Proteomes" id="UP000383932">
    <property type="component" value="Unassembled WGS sequence"/>
</dbReference>
<feature type="region of interest" description="Disordered" evidence="1">
    <location>
        <begin position="410"/>
        <end position="464"/>
    </location>
</feature>
<keyword evidence="3" id="KW-1185">Reference proteome</keyword>
<comment type="caution">
    <text evidence="2">The sequence shown here is derived from an EMBL/GenBank/DDBJ whole genome shotgun (WGS) entry which is preliminary data.</text>
</comment>
<reference evidence="2 3" key="1">
    <citation type="journal article" date="2019" name="Fungal Biol. Biotechnol.">
        <title>Draft genome sequence of fastidious pathogen Ceratobasidium theobromae, which causes vascular-streak dieback in Theobroma cacao.</title>
        <authorList>
            <person name="Ali S.S."/>
            <person name="Asman A."/>
            <person name="Shao J."/>
            <person name="Firmansyah A.P."/>
            <person name="Susilo A.W."/>
            <person name="Rosmana A."/>
            <person name="McMahon P."/>
            <person name="Junaid M."/>
            <person name="Guest D."/>
            <person name="Kheng T.Y."/>
            <person name="Meinhardt L.W."/>
            <person name="Bailey B.A."/>
        </authorList>
    </citation>
    <scope>NUCLEOTIDE SEQUENCE [LARGE SCALE GENOMIC DNA]</scope>
    <source>
        <strain evidence="2 3">CT2</strain>
    </source>
</reference>
<accession>A0A5N5QPF3</accession>
<feature type="compositionally biased region" description="Pro residues" evidence="1">
    <location>
        <begin position="644"/>
        <end position="677"/>
    </location>
</feature>
<feature type="compositionally biased region" description="Pro residues" evidence="1">
    <location>
        <begin position="719"/>
        <end position="736"/>
    </location>
</feature>
<feature type="compositionally biased region" description="Low complexity" evidence="1">
    <location>
        <begin position="443"/>
        <end position="457"/>
    </location>
</feature>
<feature type="region of interest" description="Disordered" evidence="1">
    <location>
        <begin position="369"/>
        <end position="390"/>
    </location>
</feature>
<sequence>MLGRFFGRRDSESEEDLDDAYQRPRFRRTRSAASESLYADYVSDDWGVAPTIHVDRYGREVYTRSPDDELEDWQRRDTGGHGGMLGGVAARMRSLSLSRPNWNRAPPEHESPHYGWAERVERAGGVDEKQIRREAERSRRPVAMPVPNPAPGPIDVRGNNDPPGLDEQPPSTSSTARSPGLVRRATRSSNRPSETGVRVATGHLDRSTTSSPKVIEHKDLKQGASGSSKPGQAGGPGHRRHLSRVEKIAAVIQHVTSLPFLADSPVETYYPPKDKEVVAPTEPFHAFDPSVPKRYRPPPPMPPCWYQPKSKKPKKPKKSKKPKMIEPTKAVVKTEVDPRGFAIGDSDEEFEYPDYDDYLYEEYMHGGYSVDTPTLQSDQPTEDSDTLYEHPRTIQDVGLADYSRRPAYFPGPIKSTGLTTPRYPDVYPVGHRPLQIMPPPSPGHEGSGSSSGSSYEPIPSPLTTAYDPVVSQYVRTPVVVPTDVPPSESQSAATPVGPPLIISSPKDAPKGILITSSGNKFGSLPGGYSPQPYSKHYEPAFVPPKGKKSSPRAYEPSPRAYAPTPKGYAPTPKGYAPTPKGYGPSPQALYGPPPQALFGPPPQEPYGPPSQELYGSLPRGHGPSPQSIKPSSKDFGPSPKVPLGKPPKVPSGFSPPTPYGPSPQFPYELPPPGPYGPSPQALYGIPPQGYPSYPVAFYAETPQYVWSWGAPPYAGAPGQIPPPPPIPGESPPPIPSPIATSTARSRSSRHK</sequence>
<proteinExistence type="predicted"/>
<feature type="region of interest" description="Disordered" evidence="1">
    <location>
        <begin position="99"/>
        <end position="244"/>
    </location>
</feature>
<feature type="region of interest" description="Disordered" evidence="1">
    <location>
        <begin position="716"/>
        <end position="751"/>
    </location>
</feature>
<feature type="compositionally biased region" description="Basic residues" evidence="1">
    <location>
        <begin position="309"/>
        <end position="322"/>
    </location>
</feature>
<dbReference type="PRINTS" id="PR01217">
    <property type="entry name" value="PRICHEXTENSN"/>
</dbReference>
<dbReference type="EMBL" id="SSOP01000036">
    <property type="protein sequence ID" value="KAB5593519.1"/>
    <property type="molecule type" value="Genomic_DNA"/>
</dbReference>
<feature type="compositionally biased region" description="Basic and acidic residues" evidence="1">
    <location>
        <begin position="106"/>
        <end position="139"/>
    </location>
</feature>
<dbReference type="OrthoDB" id="3194980at2759"/>
<evidence type="ECO:0000256" key="1">
    <source>
        <dbReference type="SAM" id="MobiDB-lite"/>
    </source>
</evidence>
<protein>
    <submittedName>
        <fullName evidence="2">Uncharacterized protein</fullName>
    </submittedName>
</protein>
<feature type="region of interest" description="Disordered" evidence="1">
    <location>
        <begin position="281"/>
        <end position="331"/>
    </location>
</feature>
<feature type="compositionally biased region" description="Pro residues" evidence="1">
    <location>
        <begin position="591"/>
        <end position="608"/>
    </location>
</feature>
<feature type="region of interest" description="Disordered" evidence="1">
    <location>
        <begin position="480"/>
        <end position="681"/>
    </location>
</feature>
<feature type="region of interest" description="Disordered" evidence="1">
    <location>
        <begin position="1"/>
        <end position="24"/>
    </location>
</feature>
<dbReference type="AlphaFoldDB" id="A0A5N5QPF3"/>
<gene>
    <name evidence="2" type="ORF">CTheo_3067</name>
</gene>
<name>A0A5N5QPF3_9AGAM</name>
<evidence type="ECO:0000313" key="2">
    <source>
        <dbReference type="EMBL" id="KAB5593519.1"/>
    </source>
</evidence>
<organism evidence="2 3">
    <name type="scientific">Ceratobasidium theobromae</name>
    <dbReference type="NCBI Taxonomy" id="1582974"/>
    <lineage>
        <taxon>Eukaryota</taxon>
        <taxon>Fungi</taxon>
        <taxon>Dikarya</taxon>
        <taxon>Basidiomycota</taxon>
        <taxon>Agaricomycotina</taxon>
        <taxon>Agaricomycetes</taxon>
        <taxon>Cantharellales</taxon>
        <taxon>Ceratobasidiaceae</taxon>
        <taxon>Ceratobasidium</taxon>
    </lineage>
</organism>
<evidence type="ECO:0000313" key="3">
    <source>
        <dbReference type="Proteomes" id="UP000383932"/>
    </source>
</evidence>